<dbReference type="RefSeq" id="WP_284315353.1">
    <property type="nucleotide sequence ID" value="NZ_BSPC01000063.1"/>
</dbReference>
<dbReference type="EMBL" id="BSPC01000063">
    <property type="protein sequence ID" value="GLS22384.1"/>
    <property type="molecule type" value="Genomic_DNA"/>
</dbReference>
<organism evidence="2 3">
    <name type="scientific">Labrys miyagiensis</name>
    <dbReference type="NCBI Taxonomy" id="346912"/>
    <lineage>
        <taxon>Bacteria</taxon>
        <taxon>Pseudomonadati</taxon>
        <taxon>Pseudomonadota</taxon>
        <taxon>Alphaproteobacteria</taxon>
        <taxon>Hyphomicrobiales</taxon>
        <taxon>Xanthobacteraceae</taxon>
        <taxon>Labrys</taxon>
    </lineage>
</organism>
<dbReference type="InterPro" id="IPR000600">
    <property type="entry name" value="ROK"/>
</dbReference>
<reference evidence="3" key="1">
    <citation type="journal article" date="2019" name="Int. J. Syst. Evol. Microbiol.">
        <title>The Global Catalogue of Microorganisms (GCM) 10K type strain sequencing project: providing services to taxonomists for standard genome sequencing and annotation.</title>
        <authorList>
            <consortium name="The Broad Institute Genomics Platform"/>
            <consortium name="The Broad Institute Genome Sequencing Center for Infectious Disease"/>
            <person name="Wu L."/>
            <person name="Ma J."/>
        </authorList>
    </citation>
    <scope>NUCLEOTIDE SEQUENCE [LARGE SCALE GENOMIC DNA]</scope>
    <source>
        <strain evidence="3">NBRC 101365</strain>
    </source>
</reference>
<evidence type="ECO:0000313" key="3">
    <source>
        <dbReference type="Proteomes" id="UP001156882"/>
    </source>
</evidence>
<evidence type="ECO:0000256" key="1">
    <source>
        <dbReference type="ARBA" id="ARBA00006479"/>
    </source>
</evidence>
<proteinExistence type="inferred from homology"/>
<keyword evidence="3" id="KW-1185">Reference proteome</keyword>
<comment type="caution">
    <text evidence="2">The sequence shown here is derived from an EMBL/GenBank/DDBJ whole genome shotgun (WGS) entry which is preliminary data.</text>
</comment>
<dbReference type="Gene3D" id="3.30.420.40">
    <property type="match status" value="2"/>
</dbReference>
<gene>
    <name evidence="2" type="ORF">GCM10007874_54020</name>
</gene>
<dbReference type="Proteomes" id="UP001156882">
    <property type="component" value="Unassembled WGS sequence"/>
</dbReference>
<evidence type="ECO:0000313" key="2">
    <source>
        <dbReference type="EMBL" id="GLS22384.1"/>
    </source>
</evidence>
<protein>
    <submittedName>
        <fullName evidence="2">Transcriptional regulator</fullName>
    </submittedName>
</protein>
<accession>A0ABQ6CRN5</accession>
<dbReference type="InterPro" id="IPR043129">
    <property type="entry name" value="ATPase_NBD"/>
</dbReference>
<dbReference type="PROSITE" id="PS01125">
    <property type="entry name" value="ROK"/>
    <property type="match status" value="1"/>
</dbReference>
<dbReference type="Pfam" id="PF13412">
    <property type="entry name" value="HTH_24"/>
    <property type="match status" value="1"/>
</dbReference>
<dbReference type="SUPFAM" id="SSF46785">
    <property type="entry name" value="Winged helix' DNA-binding domain"/>
    <property type="match status" value="1"/>
</dbReference>
<dbReference type="InterPro" id="IPR049874">
    <property type="entry name" value="ROK_cs"/>
</dbReference>
<dbReference type="SUPFAM" id="SSF53067">
    <property type="entry name" value="Actin-like ATPase domain"/>
    <property type="match status" value="1"/>
</dbReference>
<dbReference type="InterPro" id="IPR036388">
    <property type="entry name" value="WH-like_DNA-bd_sf"/>
</dbReference>
<dbReference type="Gene3D" id="1.10.10.10">
    <property type="entry name" value="Winged helix-like DNA-binding domain superfamily/Winged helix DNA-binding domain"/>
    <property type="match status" value="1"/>
</dbReference>
<name>A0ABQ6CRN5_9HYPH</name>
<sequence>MSMPQAVRHINEIRVLDLVFRQGRISRANIAKELDLTRSTASSIVARLAEEGLVTEDNTQEDRGAGTGRPGTFVRLNAKHALFMGANIGIGYISIVVLDLEANIVAKSKFQFAQDEISPELIARRLVDAVKNVRTKLGPGRDVRGLCIAIPGVIDRSGIILRAPFLGWRRVPILDLVSNLLPDLPILVAENDANAFAIAEGYDDKDSETDTEIYLFLDAGVGGAIVNGGKLLRGHDGYAGEFGHMIIGHRGYVKLATPDGSFESYVGLDAIINRCRHYGGSVDTFEEFLDALKLSNGAALSTMVDWSYYLGRGLALFESLFNPSRIVIGGRVAPLFQLCRARVMESVQRHLLADHPQPFITLSTLGFEGPAIGAAKMLHRQLFSVNEDLVFRRNPHRQ</sequence>
<dbReference type="Pfam" id="PF00480">
    <property type="entry name" value="ROK"/>
    <property type="match status" value="1"/>
</dbReference>
<dbReference type="PANTHER" id="PTHR18964">
    <property type="entry name" value="ROK (REPRESSOR, ORF, KINASE) FAMILY"/>
    <property type="match status" value="1"/>
</dbReference>
<dbReference type="InterPro" id="IPR036390">
    <property type="entry name" value="WH_DNA-bd_sf"/>
</dbReference>
<dbReference type="PANTHER" id="PTHR18964:SF149">
    <property type="entry name" value="BIFUNCTIONAL UDP-N-ACETYLGLUCOSAMINE 2-EPIMERASE_N-ACETYLMANNOSAMINE KINASE"/>
    <property type="match status" value="1"/>
</dbReference>
<comment type="similarity">
    <text evidence="1">Belongs to the ROK (NagC/XylR) family.</text>
</comment>